<evidence type="ECO:0000313" key="4">
    <source>
        <dbReference type="EMBL" id="MBB5835088.1"/>
    </source>
</evidence>
<dbReference type="PANTHER" id="PTHR34700:SF4">
    <property type="entry name" value="PHAGE-LIKE ELEMENT PBSX PROTEIN XKDP"/>
    <property type="match status" value="1"/>
</dbReference>
<dbReference type="InterPro" id="IPR018392">
    <property type="entry name" value="LysM"/>
</dbReference>
<dbReference type="InterPro" id="IPR036779">
    <property type="entry name" value="LysM_dom_sf"/>
</dbReference>
<dbReference type="EMBL" id="JACHMY010000001">
    <property type="protein sequence ID" value="MBB5835088.1"/>
    <property type="molecule type" value="Genomic_DNA"/>
</dbReference>
<proteinExistence type="predicted"/>
<reference evidence="4 5" key="1">
    <citation type="submission" date="2020-08" db="EMBL/GenBank/DDBJ databases">
        <title>Sequencing the genomes of 1000 actinobacteria strains.</title>
        <authorList>
            <person name="Klenk H.-P."/>
        </authorList>
    </citation>
    <scope>NUCLEOTIDE SEQUENCE [LARGE SCALE GENOMIC DNA]</scope>
    <source>
        <strain evidence="4 5">DSM 28967</strain>
    </source>
</reference>
<organism evidence="4 5">
    <name type="scientific">Kribbella italica</name>
    <dbReference type="NCBI Taxonomy" id="1540520"/>
    <lineage>
        <taxon>Bacteria</taxon>
        <taxon>Bacillati</taxon>
        <taxon>Actinomycetota</taxon>
        <taxon>Actinomycetes</taxon>
        <taxon>Propionibacteriales</taxon>
        <taxon>Kribbellaceae</taxon>
        <taxon>Kribbella</taxon>
    </lineage>
</organism>
<keyword evidence="2" id="KW-0472">Membrane</keyword>
<sequence>MVKTTDPVRSARLPQRGSGSAAADRLKGFASLLAVLAIVGGVPYVLLTFFGRPWPDEIPSRDVLFSELSIETVLGIIGFFVWLAWAHFVVCLVAEAVAEVRGHGLSPRIPLGGGSQSLARRLVAGVVLIAGSAAVTLPVANAVTTAGVAPTSVSVSQGGDDSASTYRQTEKRSTVLSGGHTGVRTNNDQTGQVVKYTEVRPPEGRNYDCLWDIAERYLGEGRRYKEIYDLNKNKLQPDGRRLTNPDLIMPGWQVRLPADAKGPGVHTVRVAIDTPTPVQQDDKLSPNTKDTKEKVTPKVAAKPTAKASTDAKPGTGTRWFEEQGTEKPSSVSIGSGAGVKDTKPAEPSIDVTQPHGPGTTEAQPGDPAAGGTKVPDVVVESDSGISGTEAGIYGFGATLLAAGLAVALKRRRGWALGPGPKAASGRQTEINLRLAADVPTAQFVDNSLRQLGASMTEANRMMPVVVAALVTDRALTLVLEPGENQAPPPAPWQVIADGRRWVLRRAYAPTGDVTAPPPYPTLVTIGRNADGATVLVDLDTARGVVSFGGVTNASRDVVGSLAAELATNLWSEGAHVSMVGFGDDLSSLAPARLSYWTRLEDALQEVTRRTDNQVQACARRDADSVATARMAYPDAMLWGAEIIFVSAPPSLEEQQQLGRLAADPKRCVAVVVVGDVLDAPWRFVVDEKNQAVCRLLGLEVDAHSINPAQFADLVALFETAESEARDKRRTEQDMPAYEFSTMDLSQAAPVEVDLLGPVEIDARGPIDPGRVQLATEIVAFLAGQDYGVHPNVLAGSIWPRGISDELRNAALEHTRQWVGVDAMYADESGRWMLNRSVVRVDWDVFRTLAKQAELMDDPRQPLSTALSLVHGQAWSGLPAGRYSWLAAAGIERRMAESVVDAALKLAEASLRHNDGNLARTALQTGLSFAPASEELWRATLRLASHFGTTDDVTVIAGQMYTALSKHGGPRGAEAETDALVDELLPGYRRPAAVA</sequence>
<dbReference type="InterPro" id="IPR052196">
    <property type="entry name" value="Bact_Kbp"/>
</dbReference>
<keyword evidence="2" id="KW-0812">Transmembrane</keyword>
<dbReference type="RefSeq" id="WP_184794778.1">
    <property type="nucleotide sequence ID" value="NZ_JACHMY010000001.1"/>
</dbReference>
<dbReference type="CDD" id="cd00118">
    <property type="entry name" value="LysM"/>
    <property type="match status" value="1"/>
</dbReference>
<keyword evidence="5" id="KW-1185">Reference proteome</keyword>
<feature type="transmembrane region" description="Helical" evidence="2">
    <location>
        <begin position="118"/>
        <end position="140"/>
    </location>
</feature>
<dbReference type="PANTHER" id="PTHR34700">
    <property type="entry name" value="POTASSIUM BINDING PROTEIN KBP"/>
    <property type="match status" value="1"/>
</dbReference>
<comment type="caution">
    <text evidence="4">The sequence shown here is derived from an EMBL/GenBank/DDBJ whole genome shotgun (WGS) entry which is preliminary data.</text>
</comment>
<feature type="transmembrane region" description="Helical" evidence="2">
    <location>
        <begin position="29"/>
        <end position="52"/>
    </location>
</feature>
<evidence type="ECO:0000256" key="2">
    <source>
        <dbReference type="SAM" id="Phobius"/>
    </source>
</evidence>
<evidence type="ECO:0000313" key="5">
    <source>
        <dbReference type="Proteomes" id="UP000549971"/>
    </source>
</evidence>
<gene>
    <name evidence="4" type="ORF">HDA39_001822</name>
</gene>
<dbReference type="Proteomes" id="UP000549971">
    <property type="component" value="Unassembled WGS sequence"/>
</dbReference>
<dbReference type="Gene3D" id="1.25.40.10">
    <property type="entry name" value="Tetratricopeptide repeat domain"/>
    <property type="match status" value="1"/>
</dbReference>
<keyword evidence="2" id="KW-1133">Transmembrane helix</keyword>
<evidence type="ECO:0000259" key="3">
    <source>
        <dbReference type="SMART" id="SM01043"/>
    </source>
</evidence>
<name>A0A7W9J3Y2_9ACTN</name>
<dbReference type="AlphaFoldDB" id="A0A7W9J3Y2"/>
<dbReference type="InterPro" id="IPR011990">
    <property type="entry name" value="TPR-like_helical_dom_sf"/>
</dbReference>
<feature type="compositionally biased region" description="Low complexity" evidence="1">
    <location>
        <begin position="297"/>
        <end position="307"/>
    </location>
</feature>
<dbReference type="InterPro" id="IPR005158">
    <property type="entry name" value="BTAD"/>
</dbReference>
<dbReference type="Gene3D" id="3.10.350.10">
    <property type="entry name" value="LysM domain"/>
    <property type="match status" value="1"/>
</dbReference>
<accession>A0A7W9J3Y2</accession>
<dbReference type="SMART" id="SM01043">
    <property type="entry name" value="BTAD"/>
    <property type="match status" value="1"/>
</dbReference>
<feature type="domain" description="Bacterial transcriptional activator" evidence="3">
    <location>
        <begin position="840"/>
        <end position="984"/>
    </location>
</feature>
<evidence type="ECO:0000256" key="1">
    <source>
        <dbReference type="SAM" id="MobiDB-lite"/>
    </source>
</evidence>
<protein>
    <recommendedName>
        <fullName evidence="3">Bacterial transcriptional activator domain-containing protein</fullName>
    </recommendedName>
</protein>
<feature type="region of interest" description="Disordered" evidence="1">
    <location>
        <begin position="273"/>
        <end position="375"/>
    </location>
</feature>
<feature type="compositionally biased region" description="Basic and acidic residues" evidence="1">
    <location>
        <begin position="280"/>
        <end position="296"/>
    </location>
</feature>
<feature type="transmembrane region" description="Helical" evidence="2">
    <location>
        <begin position="72"/>
        <end position="97"/>
    </location>
</feature>